<dbReference type="PANTHER" id="PTHR43037">
    <property type="entry name" value="UNNAMED PRODUCT-RELATED"/>
    <property type="match status" value="1"/>
</dbReference>
<feature type="signal peptide" evidence="2">
    <location>
        <begin position="1"/>
        <end position="26"/>
    </location>
</feature>
<dbReference type="SUPFAM" id="SSF53474">
    <property type="entry name" value="alpha/beta-Hydrolases"/>
    <property type="match status" value="1"/>
</dbReference>
<dbReference type="Gene3D" id="3.40.50.1820">
    <property type="entry name" value="alpha/beta hydrolase"/>
    <property type="match status" value="1"/>
</dbReference>
<feature type="domain" description="Peptidase S9 prolyl oligopeptidase catalytic" evidence="3">
    <location>
        <begin position="242"/>
        <end position="332"/>
    </location>
</feature>
<accession>A0ABN6J3W1</accession>
<protein>
    <recommendedName>
        <fullName evidence="3">Peptidase S9 prolyl oligopeptidase catalytic domain-containing protein</fullName>
    </recommendedName>
</protein>
<sequence>MKKFIKPFISMLTLCTLLTITTNVKAVELNTDNKNNSIEKLEAYAPTSDFGNKVQSIKITVKNGSSLDLKSSDFHIEFPKLVNEVTEISKQPIKDIKIEGNVITLVFDAFVYNQKFNIVCDSKSELNFDKDSIKFNLGDADKFEKRKYEGTYTTETLNYRLFAPKTTEKTPLVLVLHGGGEIGSDNEAQLVANDMVTGFASDTEQAINKAYVVGPQLPAELKVNVATTGKKGWNEEKVKSALIEIIKGLEKEYPNIDESRIYVTGASMGSMGTWGLITSYPDFFAAAMPVSGQGDISLMEKVKNLPIWAFHATDDPVVPMYGQKDQYKYNNNIIGTKTLVYRLKELGSNVMFTEYSSKDMLNAGVPVNENVVYNHFAWVPTYNNQNAINWLFSQKK</sequence>
<dbReference type="InterPro" id="IPR001375">
    <property type="entry name" value="Peptidase_S9_cat"/>
</dbReference>
<evidence type="ECO:0000256" key="1">
    <source>
        <dbReference type="ARBA" id="ARBA00022729"/>
    </source>
</evidence>
<dbReference type="Pfam" id="PF00326">
    <property type="entry name" value="Peptidase_S9"/>
    <property type="match status" value="1"/>
</dbReference>
<organism evidence="4 5">
    <name type="scientific">Clostridium gelidum</name>
    <dbReference type="NCBI Taxonomy" id="704125"/>
    <lineage>
        <taxon>Bacteria</taxon>
        <taxon>Bacillati</taxon>
        <taxon>Bacillota</taxon>
        <taxon>Clostridia</taxon>
        <taxon>Eubacteriales</taxon>
        <taxon>Clostridiaceae</taxon>
        <taxon>Clostridium</taxon>
    </lineage>
</organism>
<dbReference type="InterPro" id="IPR050955">
    <property type="entry name" value="Plant_Biomass_Hydrol_Est"/>
</dbReference>
<keyword evidence="5" id="KW-1185">Reference proteome</keyword>
<dbReference type="EMBL" id="AP024849">
    <property type="protein sequence ID" value="BCZ48955.1"/>
    <property type="molecule type" value="Genomic_DNA"/>
</dbReference>
<feature type="chain" id="PRO_5046653046" description="Peptidase S9 prolyl oligopeptidase catalytic domain-containing protein" evidence="2">
    <location>
        <begin position="27"/>
        <end position="396"/>
    </location>
</feature>
<evidence type="ECO:0000259" key="3">
    <source>
        <dbReference type="Pfam" id="PF00326"/>
    </source>
</evidence>
<reference evidence="5" key="1">
    <citation type="submission" date="2021-07" db="EMBL/GenBank/DDBJ databases">
        <title>Complete genome sequencing of a Clostridium isolate.</title>
        <authorList>
            <person name="Ueki A."/>
            <person name="Tonouchi A."/>
        </authorList>
    </citation>
    <scope>NUCLEOTIDE SEQUENCE [LARGE SCALE GENOMIC DNA]</scope>
    <source>
        <strain evidence="5">C5S11</strain>
    </source>
</reference>
<dbReference type="RefSeq" id="WP_224035180.1">
    <property type="nucleotide sequence ID" value="NZ_AP024849.1"/>
</dbReference>
<evidence type="ECO:0000313" key="4">
    <source>
        <dbReference type="EMBL" id="BCZ48955.1"/>
    </source>
</evidence>
<dbReference type="InterPro" id="IPR029058">
    <property type="entry name" value="AB_hydrolase_fold"/>
</dbReference>
<gene>
    <name evidence="4" type="ORF">psyc5s11_50220</name>
</gene>
<name>A0ABN6J3W1_9CLOT</name>
<evidence type="ECO:0000313" key="5">
    <source>
        <dbReference type="Proteomes" id="UP000824633"/>
    </source>
</evidence>
<keyword evidence="1 2" id="KW-0732">Signal</keyword>
<dbReference type="PANTHER" id="PTHR43037:SF1">
    <property type="entry name" value="BLL1128 PROTEIN"/>
    <property type="match status" value="1"/>
</dbReference>
<evidence type="ECO:0000256" key="2">
    <source>
        <dbReference type="SAM" id="SignalP"/>
    </source>
</evidence>
<proteinExistence type="predicted"/>
<dbReference type="Proteomes" id="UP000824633">
    <property type="component" value="Chromosome"/>
</dbReference>